<dbReference type="Proteomes" id="UP000830158">
    <property type="component" value="Chromosome"/>
</dbReference>
<reference evidence="6" key="1">
    <citation type="submission" date="2022-01" db="EMBL/GenBank/DDBJ databases">
        <title>PSI-footprinting approach for the identification of protein synthesis inhibitor producers.</title>
        <authorList>
            <person name="Handel F."/>
            <person name="Kulik A."/>
            <person name="Wex K.W."/>
            <person name="Berscheid A."/>
            <person name="Saur J.S."/>
            <person name="Winkler A."/>
            <person name="Wibberg D."/>
            <person name="Kalinowski J."/>
            <person name="Broetz-Oesterhelt H."/>
            <person name="Mast Y."/>
        </authorList>
    </citation>
    <scope>NUCLEOTIDE SEQUENCE</scope>
    <source>
        <strain evidence="6">KNN 49.3e</strain>
    </source>
</reference>
<dbReference type="EMBL" id="CP091196">
    <property type="protein sequence ID" value="UQS25976.1"/>
    <property type="molecule type" value="Genomic_DNA"/>
</dbReference>
<evidence type="ECO:0000256" key="3">
    <source>
        <dbReference type="ARBA" id="ARBA00023163"/>
    </source>
</evidence>
<keyword evidence="3" id="KW-0804">Transcription</keyword>
<evidence type="ECO:0000259" key="5">
    <source>
        <dbReference type="PROSITE" id="PS50977"/>
    </source>
</evidence>
<dbReference type="InterPro" id="IPR050109">
    <property type="entry name" value="HTH-type_TetR-like_transc_reg"/>
</dbReference>
<evidence type="ECO:0000313" key="7">
    <source>
        <dbReference type="Proteomes" id="UP000830158"/>
    </source>
</evidence>
<gene>
    <name evidence="6" type="ORF">L1857_25795</name>
</gene>
<evidence type="ECO:0000256" key="2">
    <source>
        <dbReference type="ARBA" id="ARBA00023125"/>
    </source>
</evidence>
<dbReference type="PANTHER" id="PTHR30055:SF234">
    <property type="entry name" value="HTH-TYPE TRANSCRIPTIONAL REGULATOR BETI"/>
    <property type="match status" value="1"/>
</dbReference>
<keyword evidence="2 4" id="KW-0238">DNA-binding</keyword>
<dbReference type="Pfam" id="PF00440">
    <property type="entry name" value="TetR_N"/>
    <property type="match status" value="1"/>
</dbReference>
<dbReference type="PROSITE" id="PS50977">
    <property type="entry name" value="HTH_TETR_2"/>
    <property type="match status" value="1"/>
</dbReference>
<dbReference type="InterPro" id="IPR001647">
    <property type="entry name" value="HTH_TetR"/>
</dbReference>
<dbReference type="PRINTS" id="PR00455">
    <property type="entry name" value="HTHTETR"/>
</dbReference>
<proteinExistence type="predicted"/>
<name>A0ABY4P0U3_9PSEU</name>
<feature type="DNA-binding region" description="H-T-H motif" evidence="4">
    <location>
        <begin position="24"/>
        <end position="43"/>
    </location>
</feature>
<feature type="domain" description="HTH tetR-type" evidence="5">
    <location>
        <begin position="1"/>
        <end position="61"/>
    </location>
</feature>
<evidence type="ECO:0000313" key="6">
    <source>
        <dbReference type="EMBL" id="UQS25976.1"/>
    </source>
</evidence>
<dbReference type="InterPro" id="IPR009057">
    <property type="entry name" value="Homeodomain-like_sf"/>
</dbReference>
<dbReference type="Gene3D" id="1.10.357.10">
    <property type="entry name" value="Tetracycline Repressor, domain 2"/>
    <property type="match status" value="1"/>
</dbReference>
<evidence type="ECO:0000256" key="4">
    <source>
        <dbReference type="PROSITE-ProRule" id="PRU00335"/>
    </source>
</evidence>
<dbReference type="SUPFAM" id="SSF46689">
    <property type="entry name" value="Homeodomain-like"/>
    <property type="match status" value="1"/>
</dbReference>
<protein>
    <submittedName>
        <fullName evidence="6">TetR/AcrR family transcriptional regulator</fullName>
    </submittedName>
</protein>
<sequence>MSLREQILEATSMLIRQEGVATLRTRRIAEVAGCSEGLIFKHFGSKGGLLAAVLSAGLPEANTVYDALDRAKRADLRSGLVDVVQALYSFYRTSTPIVGSVMGDRELFTYYADAHRAAGSGPAHMWRLIASYLRELKGRGLIDETVDTEFEALSLAGASQNAAWVTLIEGADTLPGGADGFVDRLVDARIPALSKELRTPSG</sequence>
<evidence type="ECO:0000256" key="1">
    <source>
        <dbReference type="ARBA" id="ARBA00023015"/>
    </source>
</evidence>
<dbReference type="RefSeq" id="WP_116111171.1">
    <property type="nucleotide sequence ID" value="NZ_CP091196.1"/>
</dbReference>
<keyword evidence="7" id="KW-1185">Reference proteome</keyword>
<accession>A0ABY4P0U3</accession>
<keyword evidence="1" id="KW-0805">Transcription regulation</keyword>
<organism evidence="6 7">
    <name type="scientific">Amycolatopsis thermalba</name>
    <dbReference type="NCBI Taxonomy" id="944492"/>
    <lineage>
        <taxon>Bacteria</taxon>
        <taxon>Bacillati</taxon>
        <taxon>Actinomycetota</taxon>
        <taxon>Actinomycetes</taxon>
        <taxon>Pseudonocardiales</taxon>
        <taxon>Pseudonocardiaceae</taxon>
        <taxon>Amycolatopsis</taxon>
    </lineage>
</organism>
<dbReference type="PANTHER" id="PTHR30055">
    <property type="entry name" value="HTH-TYPE TRANSCRIPTIONAL REGULATOR RUTR"/>
    <property type="match status" value="1"/>
</dbReference>